<protein>
    <recommendedName>
        <fullName evidence="6">Aminotransferase class I/classII large domain-containing protein</fullName>
    </recommendedName>
</protein>
<dbReference type="InterPro" id="IPR004839">
    <property type="entry name" value="Aminotransferase_I/II_large"/>
</dbReference>
<feature type="modified residue" description="N6-(pyridoxal phosphate)lysine" evidence="5">
    <location>
        <position position="247"/>
    </location>
</feature>
<dbReference type="AlphaFoldDB" id="A0ABD3UHD1"/>
<evidence type="ECO:0000256" key="4">
    <source>
        <dbReference type="PIRNR" id="PIRNR000517"/>
    </source>
</evidence>
<dbReference type="Proteomes" id="UP001634393">
    <property type="component" value="Unassembled WGS sequence"/>
</dbReference>
<dbReference type="PANTHER" id="PTHR45744:SF25">
    <property type="entry name" value="AMINOTRANSFERASE TAT2-RELATED"/>
    <property type="match status" value="1"/>
</dbReference>
<name>A0ABD3UHD1_9LAMI</name>
<dbReference type="InterPro" id="IPR015422">
    <property type="entry name" value="PyrdxlP-dep_Trfase_small"/>
</dbReference>
<comment type="caution">
    <text evidence="7">The sequence shown here is derived from an EMBL/GenBank/DDBJ whole genome shotgun (WGS) entry which is preliminary data.</text>
</comment>
<dbReference type="EMBL" id="JBJXBP010000001">
    <property type="protein sequence ID" value="KAL3848825.1"/>
    <property type="molecule type" value="Genomic_DNA"/>
</dbReference>
<reference evidence="7 8" key="1">
    <citation type="submission" date="2024-12" db="EMBL/GenBank/DDBJ databases">
        <title>The unique morphological basis and parallel evolutionary history of personate flowers in Penstemon.</title>
        <authorList>
            <person name="Depatie T.H."/>
            <person name="Wessinger C.A."/>
        </authorList>
    </citation>
    <scope>NUCLEOTIDE SEQUENCE [LARGE SCALE GENOMIC DNA]</scope>
    <source>
        <strain evidence="7">WTNN_2</strain>
        <tissue evidence="7">Leaf</tissue>
    </source>
</reference>
<evidence type="ECO:0000313" key="8">
    <source>
        <dbReference type="Proteomes" id="UP001634393"/>
    </source>
</evidence>
<accession>A0ABD3UHD1</accession>
<evidence type="ECO:0000256" key="2">
    <source>
        <dbReference type="ARBA" id="ARBA00007441"/>
    </source>
</evidence>
<evidence type="ECO:0000256" key="1">
    <source>
        <dbReference type="ARBA" id="ARBA00001933"/>
    </source>
</evidence>
<evidence type="ECO:0000313" key="7">
    <source>
        <dbReference type="EMBL" id="KAL3848825.1"/>
    </source>
</evidence>
<proteinExistence type="inferred from homology"/>
<dbReference type="Gene3D" id="3.90.1150.10">
    <property type="entry name" value="Aspartate Aminotransferase, domain 1"/>
    <property type="match status" value="1"/>
</dbReference>
<dbReference type="CDD" id="cd00609">
    <property type="entry name" value="AAT_like"/>
    <property type="match status" value="1"/>
</dbReference>
<evidence type="ECO:0000256" key="5">
    <source>
        <dbReference type="PIRSR" id="PIRSR000517-1"/>
    </source>
</evidence>
<keyword evidence="8" id="KW-1185">Reference proteome</keyword>
<evidence type="ECO:0000259" key="6">
    <source>
        <dbReference type="Pfam" id="PF00155"/>
    </source>
</evidence>
<dbReference type="NCBIfam" id="TIGR01265">
    <property type="entry name" value="tyr_nico_aTase"/>
    <property type="match status" value="1"/>
</dbReference>
<keyword evidence="3 4" id="KW-0663">Pyridoxal phosphate</keyword>
<dbReference type="Gene3D" id="3.40.640.10">
    <property type="entry name" value="Type I PLP-dependent aspartate aminotransferase-like (Major domain)"/>
    <property type="match status" value="1"/>
</dbReference>
<dbReference type="SUPFAM" id="SSF53383">
    <property type="entry name" value="PLP-dependent transferases"/>
    <property type="match status" value="1"/>
</dbReference>
<dbReference type="PIRSF" id="PIRSF000517">
    <property type="entry name" value="Tyr_transaminase"/>
    <property type="match status" value="1"/>
</dbReference>
<comment type="cofactor">
    <cofactor evidence="1 4 5">
        <name>pyridoxal 5'-phosphate</name>
        <dbReference type="ChEBI" id="CHEBI:597326"/>
    </cofactor>
</comment>
<dbReference type="InterPro" id="IPR005958">
    <property type="entry name" value="TyrNic_aminoTrfase"/>
</dbReference>
<evidence type="ECO:0000256" key="3">
    <source>
        <dbReference type="ARBA" id="ARBA00022898"/>
    </source>
</evidence>
<dbReference type="FunFam" id="3.40.640.10:FF:000048">
    <property type="entry name" value="tyrosine aminotransferase"/>
    <property type="match status" value="1"/>
</dbReference>
<organism evidence="7 8">
    <name type="scientific">Penstemon smallii</name>
    <dbReference type="NCBI Taxonomy" id="265156"/>
    <lineage>
        <taxon>Eukaryota</taxon>
        <taxon>Viridiplantae</taxon>
        <taxon>Streptophyta</taxon>
        <taxon>Embryophyta</taxon>
        <taxon>Tracheophyta</taxon>
        <taxon>Spermatophyta</taxon>
        <taxon>Magnoliopsida</taxon>
        <taxon>eudicotyledons</taxon>
        <taxon>Gunneridae</taxon>
        <taxon>Pentapetalae</taxon>
        <taxon>asterids</taxon>
        <taxon>lamiids</taxon>
        <taxon>Lamiales</taxon>
        <taxon>Plantaginaceae</taxon>
        <taxon>Cheloneae</taxon>
        <taxon>Penstemon</taxon>
    </lineage>
</organism>
<sequence length="413" mass="45662">MEKRLENFGFKNQKEQNPTIRDILETIKENLNKNDQRPVIHLGHGDPSSYPSFRTTPLAQEAVISALRSSQFNGYAPAAGIPAARRAIADYISHDLPYKLSQEDVYLTAGANHGIEILLTVLARPGANVLFPRPGYPLYEARAAFSNLEVRHFDLLPEKGWEVDLDHVESLVDENTIAIVIINPGNPCGNVFTFEHMHKIAETAKRLGVVVIADEVYGHLVFGCNEFMPMGIFGSIVPVLTLGTISKRWLVPGWRLGWIAANDPNGILDKSGIAKCIEKYLNITADSATLIQGAVPEILEKSTKDFFSETVTLLREAGDKCYAKISEIPSLTCPHKPEGAMSTMVKINLPLLEGIDDDMDFSLKLANEESVLVLPGSVVGLKNWLRLSFAVELTTLEDGLERIKAFCLRRAKK</sequence>
<gene>
    <name evidence="7" type="ORF">ACJIZ3_010707</name>
</gene>
<comment type="similarity">
    <text evidence="2 4">Belongs to the class-I pyridoxal-phosphate-dependent aminotransferase family.</text>
</comment>
<dbReference type="Pfam" id="PF00155">
    <property type="entry name" value="Aminotran_1_2"/>
    <property type="match status" value="1"/>
</dbReference>
<dbReference type="InterPro" id="IPR015424">
    <property type="entry name" value="PyrdxlP-dep_Trfase"/>
</dbReference>
<dbReference type="InterPro" id="IPR015421">
    <property type="entry name" value="PyrdxlP-dep_Trfase_major"/>
</dbReference>
<feature type="domain" description="Aminotransferase class I/classII large" evidence="6">
    <location>
        <begin position="38"/>
        <end position="403"/>
    </location>
</feature>
<dbReference type="PANTHER" id="PTHR45744">
    <property type="entry name" value="TYROSINE AMINOTRANSFERASE"/>
    <property type="match status" value="1"/>
</dbReference>